<evidence type="ECO:0000313" key="2">
    <source>
        <dbReference type="EMBL" id="MBC2288274.1"/>
    </source>
</evidence>
<evidence type="ECO:0000313" key="3">
    <source>
        <dbReference type="Proteomes" id="UP000518829"/>
    </source>
</evidence>
<protein>
    <submittedName>
        <fullName evidence="2">Uncharacterized protein</fullName>
    </submittedName>
</protein>
<reference evidence="3 4" key="1">
    <citation type="submission" date="2020-03" db="EMBL/GenBank/DDBJ databases">
        <title>Soil Listeria distribution.</title>
        <authorList>
            <person name="Liao J."/>
            <person name="Wiedmann M."/>
        </authorList>
    </citation>
    <scope>NUCLEOTIDE SEQUENCE [LARGE SCALE GENOMIC DNA]</scope>
    <source>
        <strain evidence="2 4">FSL L7-0072</strain>
        <strain evidence="1 3">FSL L7-1699</strain>
    </source>
</reference>
<name>A0A7X1DF05_9LIST</name>
<organism evidence="2 4">
    <name type="scientific">Listeria farberi</name>
    <dbReference type="NCBI Taxonomy" id="2713500"/>
    <lineage>
        <taxon>Bacteria</taxon>
        <taxon>Bacillati</taxon>
        <taxon>Bacillota</taxon>
        <taxon>Bacilli</taxon>
        <taxon>Bacillales</taxon>
        <taxon>Listeriaceae</taxon>
        <taxon>Listeria</taxon>
    </lineage>
</organism>
<evidence type="ECO:0000313" key="4">
    <source>
        <dbReference type="Proteomes" id="UP000558070"/>
    </source>
</evidence>
<sequence>MTKSLEELSGEIGTKVEKIAHKTGEVAGTAAKISIYSSIWAVKTGINKSQAFVQGFKKGWSAK</sequence>
<dbReference type="EMBL" id="JAARZO010000004">
    <property type="protein sequence ID" value="MBC2288274.1"/>
    <property type="molecule type" value="Genomic_DNA"/>
</dbReference>
<proteinExistence type="predicted"/>
<keyword evidence="3" id="KW-1185">Reference proteome</keyword>
<dbReference type="EMBL" id="JAARPH010000004">
    <property type="protein sequence ID" value="MBC1376222.1"/>
    <property type="molecule type" value="Genomic_DNA"/>
</dbReference>
<dbReference type="RefSeq" id="WP_185317944.1">
    <property type="nucleotide sequence ID" value="NZ_JAARPH010000004.1"/>
</dbReference>
<dbReference type="AlphaFoldDB" id="A0A7X1DF05"/>
<evidence type="ECO:0000313" key="1">
    <source>
        <dbReference type="EMBL" id="MBC1376222.1"/>
    </source>
</evidence>
<dbReference type="Proteomes" id="UP000558070">
    <property type="component" value="Unassembled WGS sequence"/>
</dbReference>
<dbReference type="Proteomes" id="UP000518829">
    <property type="component" value="Unassembled WGS sequence"/>
</dbReference>
<gene>
    <name evidence="1" type="ORF">HB839_11870</name>
    <name evidence="2" type="ORF">HCB47_11675</name>
</gene>
<accession>A0A7X1DF05</accession>
<comment type="caution">
    <text evidence="2">The sequence shown here is derived from an EMBL/GenBank/DDBJ whole genome shotgun (WGS) entry which is preliminary data.</text>
</comment>